<dbReference type="Proteomes" id="UP000747542">
    <property type="component" value="Unassembled WGS sequence"/>
</dbReference>
<proteinExistence type="predicted"/>
<protein>
    <submittedName>
        <fullName evidence="2">Putative allatostatin CC-like</fullName>
    </submittedName>
</protein>
<organism evidence="2 3">
    <name type="scientific">Homarus americanus</name>
    <name type="common">American lobster</name>
    <dbReference type="NCBI Taxonomy" id="6706"/>
    <lineage>
        <taxon>Eukaryota</taxon>
        <taxon>Metazoa</taxon>
        <taxon>Ecdysozoa</taxon>
        <taxon>Arthropoda</taxon>
        <taxon>Crustacea</taxon>
        <taxon>Multicrustacea</taxon>
        <taxon>Malacostraca</taxon>
        <taxon>Eumalacostraca</taxon>
        <taxon>Eucarida</taxon>
        <taxon>Decapoda</taxon>
        <taxon>Pleocyemata</taxon>
        <taxon>Astacidea</taxon>
        <taxon>Nephropoidea</taxon>
        <taxon>Nephropidae</taxon>
        <taxon>Homarus</taxon>
    </lineage>
</organism>
<feature type="region of interest" description="Disordered" evidence="1">
    <location>
        <begin position="26"/>
        <end position="45"/>
    </location>
</feature>
<evidence type="ECO:0000313" key="3">
    <source>
        <dbReference type="Proteomes" id="UP000747542"/>
    </source>
</evidence>
<gene>
    <name evidence="2" type="primary">AstCC-L</name>
    <name evidence="2" type="ORF">Hamer_G014163</name>
</gene>
<sequence>MKVSTPRKRAAIVLDKLMFALQKALDDSPAAPPGQPAPYSRPRTYAAGPCRATGLTLLKGEPGVSFTI</sequence>
<comment type="caution">
    <text evidence="2">The sequence shown here is derived from an EMBL/GenBank/DDBJ whole genome shotgun (WGS) entry which is preliminary data.</text>
</comment>
<evidence type="ECO:0000313" key="2">
    <source>
        <dbReference type="EMBL" id="KAG7161599.1"/>
    </source>
</evidence>
<dbReference type="EMBL" id="JAHLQT010028947">
    <property type="protein sequence ID" value="KAG7161599.1"/>
    <property type="molecule type" value="Genomic_DNA"/>
</dbReference>
<dbReference type="AlphaFoldDB" id="A0A8J5MS51"/>
<keyword evidence="3" id="KW-1185">Reference proteome</keyword>
<evidence type="ECO:0000256" key="1">
    <source>
        <dbReference type="SAM" id="MobiDB-lite"/>
    </source>
</evidence>
<name>A0A8J5MS51_HOMAM</name>
<reference evidence="2" key="1">
    <citation type="journal article" date="2021" name="Sci. Adv.">
        <title>The American lobster genome reveals insights on longevity, neural, and immune adaptations.</title>
        <authorList>
            <person name="Polinski J.M."/>
            <person name="Zimin A.V."/>
            <person name="Clark K.F."/>
            <person name="Kohn A.B."/>
            <person name="Sadowski N."/>
            <person name="Timp W."/>
            <person name="Ptitsyn A."/>
            <person name="Khanna P."/>
            <person name="Romanova D.Y."/>
            <person name="Williams P."/>
            <person name="Greenwood S.J."/>
            <person name="Moroz L.L."/>
            <person name="Walt D.R."/>
            <person name="Bodnar A.G."/>
        </authorList>
    </citation>
    <scope>NUCLEOTIDE SEQUENCE</scope>
    <source>
        <tissue evidence="2">Heart &amp; testis</tissue>
    </source>
</reference>
<accession>A0A8J5MS51</accession>